<proteinExistence type="predicted"/>
<feature type="transmembrane region" description="Helical" evidence="1">
    <location>
        <begin position="20"/>
        <end position="39"/>
    </location>
</feature>
<evidence type="ECO:0000313" key="3">
    <source>
        <dbReference type="Proteomes" id="UP000470213"/>
    </source>
</evidence>
<feature type="transmembrane region" description="Helical" evidence="1">
    <location>
        <begin position="118"/>
        <end position="139"/>
    </location>
</feature>
<evidence type="ECO:0000313" key="2">
    <source>
        <dbReference type="EMBL" id="NDV91578.1"/>
    </source>
</evidence>
<reference evidence="2 3" key="1">
    <citation type="submission" date="2020-01" db="EMBL/GenBank/DDBJ databases">
        <authorList>
            <person name="Chen J."/>
            <person name="Zhu S."/>
            <person name="Yang J."/>
        </authorList>
    </citation>
    <scope>NUCLEOTIDE SEQUENCE [LARGE SCALE GENOMIC DNA]</scope>
    <source>
        <strain evidence="2 3">345S023</strain>
    </source>
</reference>
<dbReference type="Proteomes" id="UP000470213">
    <property type="component" value="Unassembled WGS sequence"/>
</dbReference>
<feature type="transmembrane region" description="Helical" evidence="1">
    <location>
        <begin position="59"/>
        <end position="77"/>
    </location>
</feature>
<keyword evidence="1" id="KW-0472">Membrane</keyword>
<dbReference type="InterPro" id="IPR021318">
    <property type="entry name" value="DUF2919"/>
</dbReference>
<keyword evidence="1" id="KW-0812">Transmembrane</keyword>
<sequence length="166" mass="19424">MLKLPLKYYDEAGRILPPVWLYGLLAFFCLDWIAFVFSLASRTQTETLLRIFYPHSESLWMALASSFPLVIAMVLISQRERLWKHHYILWCRWLIPAMVIGVICSFGVQVYHAVKLHWNFELVTAIKIAVSLIGFYVVCRSRHLRWMIEDWQTPTQHDKGEANPAG</sequence>
<feature type="transmembrane region" description="Helical" evidence="1">
    <location>
        <begin position="89"/>
        <end position="112"/>
    </location>
</feature>
<dbReference type="EMBL" id="JAAAWN010000012">
    <property type="protein sequence ID" value="NDV91578.1"/>
    <property type="molecule type" value="Genomic_DNA"/>
</dbReference>
<protein>
    <submittedName>
        <fullName evidence="2">DUF2919 family protein</fullName>
    </submittedName>
</protein>
<gene>
    <name evidence="2" type="ORF">GTH32_10320</name>
</gene>
<organism evidence="2 3">
    <name type="scientific">Alteromonas profundi</name>
    <dbReference type="NCBI Taxonomy" id="2696062"/>
    <lineage>
        <taxon>Bacteria</taxon>
        <taxon>Pseudomonadati</taxon>
        <taxon>Pseudomonadota</taxon>
        <taxon>Gammaproteobacteria</taxon>
        <taxon>Alteromonadales</taxon>
        <taxon>Alteromonadaceae</taxon>
        <taxon>Alteromonas/Salinimonas group</taxon>
        <taxon>Alteromonas</taxon>
    </lineage>
</organism>
<name>A0A7X5RL18_9ALTE</name>
<keyword evidence="3" id="KW-1185">Reference proteome</keyword>
<evidence type="ECO:0000256" key="1">
    <source>
        <dbReference type="SAM" id="Phobius"/>
    </source>
</evidence>
<dbReference type="AlphaFoldDB" id="A0A7X5RL18"/>
<dbReference type="Pfam" id="PF11143">
    <property type="entry name" value="DUF2919"/>
    <property type="match status" value="1"/>
</dbReference>
<keyword evidence="1" id="KW-1133">Transmembrane helix</keyword>
<comment type="caution">
    <text evidence="2">The sequence shown here is derived from an EMBL/GenBank/DDBJ whole genome shotgun (WGS) entry which is preliminary data.</text>
</comment>
<dbReference type="RefSeq" id="WP_163085440.1">
    <property type="nucleotide sequence ID" value="NZ_JAAAWN010000012.1"/>
</dbReference>
<accession>A0A7X5RL18</accession>